<protein>
    <submittedName>
        <fullName evidence="1">Uncharacterized protein</fullName>
    </submittedName>
</protein>
<proteinExistence type="predicted"/>
<reference evidence="1 2" key="1">
    <citation type="submission" date="2017-07" db="EMBL/GenBank/DDBJ databases">
        <title>Draft Genome Sequences of Select Purple Nonsulfur Bacteria.</title>
        <authorList>
            <person name="Lasarre B."/>
            <person name="Mckinlay J.B."/>
        </authorList>
    </citation>
    <scope>NUCLEOTIDE SEQUENCE [LARGE SCALE GENOMIC DNA]</scope>
    <source>
        <strain evidence="1 2">DSM 11290</strain>
    </source>
</reference>
<name>A0A327JI60_9HYPH</name>
<accession>A0A327JI60</accession>
<organism evidence="1 2">
    <name type="scientific">Rhodobium orientis</name>
    <dbReference type="NCBI Taxonomy" id="34017"/>
    <lineage>
        <taxon>Bacteria</taxon>
        <taxon>Pseudomonadati</taxon>
        <taxon>Pseudomonadota</taxon>
        <taxon>Alphaproteobacteria</taxon>
        <taxon>Hyphomicrobiales</taxon>
        <taxon>Rhodobiaceae</taxon>
        <taxon>Rhodobium</taxon>
    </lineage>
</organism>
<dbReference type="AlphaFoldDB" id="A0A327JI60"/>
<evidence type="ECO:0000313" key="2">
    <source>
        <dbReference type="Proteomes" id="UP000249299"/>
    </source>
</evidence>
<keyword evidence="2" id="KW-1185">Reference proteome</keyword>
<evidence type="ECO:0000313" key="1">
    <source>
        <dbReference type="EMBL" id="RAI25396.1"/>
    </source>
</evidence>
<dbReference type="Proteomes" id="UP000249299">
    <property type="component" value="Unassembled WGS sequence"/>
</dbReference>
<sequence length="66" mass="6940">MMMLEVVAPRSPAALLAAGATASPLMSPGVLGLADDDDIAPIRHTVATRQARAHLPMRIMLLLPIL</sequence>
<dbReference type="EMBL" id="NPEV01000048">
    <property type="protein sequence ID" value="RAI25396.1"/>
    <property type="molecule type" value="Genomic_DNA"/>
</dbReference>
<gene>
    <name evidence="1" type="ORF">CH339_18255</name>
</gene>
<comment type="caution">
    <text evidence="1">The sequence shown here is derived from an EMBL/GenBank/DDBJ whole genome shotgun (WGS) entry which is preliminary data.</text>
</comment>